<dbReference type="KEGG" id="dpx:DAPPUDRAFT_50916"/>
<dbReference type="Pfam" id="PF25579">
    <property type="entry name" value="TPR_TRIP12_N"/>
    <property type="match status" value="1"/>
</dbReference>
<evidence type="ECO:0000256" key="4">
    <source>
        <dbReference type="ARBA" id="ARBA00006331"/>
    </source>
</evidence>
<dbReference type="FunFam" id="3.30.2410.10:FF:000005">
    <property type="entry name" value="E3 ubiquitin-protein ligase TRIP12 isoform X1"/>
    <property type="match status" value="1"/>
</dbReference>
<evidence type="ECO:0000256" key="6">
    <source>
        <dbReference type="ARBA" id="ARBA00022679"/>
    </source>
</evidence>
<dbReference type="Gene3D" id="3.90.1750.10">
    <property type="entry name" value="Hect, E3 ligase catalytic domains"/>
    <property type="match status" value="1"/>
</dbReference>
<dbReference type="InterPro" id="IPR000569">
    <property type="entry name" value="HECT_dom"/>
</dbReference>
<evidence type="ECO:0000256" key="3">
    <source>
        <dbReference type="ARBA" id="ARBA00004906"/>
    </source>
</evidence>
<dbReference type="InParanoid" id="E9GIS4"/>
<feature type="active site" description="Glycyl thioester intermediate" evidence="11">
    <location>
        <position position="1681"/>
    </location>
</feature>
<evidence type="ECO:0000256" key="10">
    <source>
        <dbReference type="ARBA" id="ARBA00023242"/>
    </source>
</evidence>
<comment type="catalytic activity">
    <reaction evidence="1 12">
        <text>S-ubiquitinyl-[E2 ubiquitin-conjugating enzyme]-L-cysteine + [acceptor protein]-L-lysine = [E2 ubiquitin-conjugating enzyme]-L-cysteine + N(6)-ubiquitinyl-[acceptor protein]-L-lysine.</text>
        <dbReference type="EC" id="2.3.2.26"/>
    </reaction>
</comment>
<name>E9GIS4_DAPPU</name>
<dbReference type="EMBL" id="GL732546">
    <property type="protein sequence ID" value="EFX80839.1"/>
    <property type="molecule type" value="Genomic_DNA"/>
</dbReference>
<dbReference type="FunFam" id="3.30.720.50:FF:000001">
    <property type="entry name" value="E3 ubiquitin-protein ligase TRIP12 isoform X1"/>
    <property type="match status" value="1"/>
</dbReference>
<comment type="subcellular location">
    <subcellularLocation>
        <location evidence="2">Nucleus</location>
        <location evidence="2">Nucleoplasm</location>
    </subcellularLocation>
</comment>
<evidence type="ECO:0000256" key="2">
    <source>
        <dbReference type="ARBA" id="ARBA00004642"/>
    </source>
</evidence>
<dbReference type="InterPro" id="IPR018123">
    <property type="entry name" value="WWE-dom_subgr"/>
</dbReference>
<evidence type="ECO:0000313" key="16">
    <source>
        <dbReference type="EMBL" id="EFX80839.1"/>
    </source>
</evidence>
<dbReference type="PANTHER" id="PTHR45670">
    <property type="entry name" value="E3 UBIQUITIN-PROTEIN LIGASE TRIP12"/>
    <property type="match status" value="1"/>
</dbReference>
<dbReference type="HOGENOM" id="CLU_000366_2_0_1"/>
<evidence type="ECO:0000256" key="7">
    <source>
        <dbReference type="ARBA" id="ARBA00022763"/>
    </source>
</evidence>
<feature type="domain" description="HECT" evidence="14">
    <location>
        <begin position="1321"/>
        <end position="1714"/>
    </location>
</feature>
<dbReference type="UniPathway" id="UPA00143"/>
<dbReference type="InterPro" id="IPR045322">
    <property type="entry name" value="HECTD1/TRIP12-like"/>
</dbReference>
<dbReference type="PhylomeDB" id="E9GIS4"/>
<dbReference type="InterPro" id="IPR035983">
    <property type="entry name" value="Hect_E3_ubiquitin_ligase"/>
</dbReference>
<organism evidence="16 17">
    <name type="scientific">Daphnia pulex</name>
    <name type="common">Water flea</name>
    <dbReference type="NCBI Taxonomy" id="6669"/>
    <lineage>
        <taxon>Eukaryota</taxon>
        <taxon>Metazoa</taxon>
        <taxon>Ecdysozoa</taxon>
        <taxon>Arthropoda</taxon>
        <taxon>Crustacea</taxon>
        <taxon>Branchiopoda</taxon>
        <taxon>Diplostraca</taxon>
        <taxon>Cladocera</taxon>
        <taxon>Anomopoda</taxon>
        <taxon>Daphniidae</taxon>
        <taxon>Daphnia</taxon>
    </lineage>
</organism>
<dbReference type="Gene3D" id="3.30.720.50">
    <property type="match status" value="1"/>
</dbReference>
<dbReference type="InterPro" id="IPR011989">
    <property type="entry name" value="ARM-like"/>
</dbReference>
<comment type="similarity">
    <text evidence="4 12">Belongs to the UPL family. K-HECT subfamily.</text>
</comment>
<dbReference type="GO" id="GO:0008270">
    <property type="term" value="F:zinc ion binding"/>
    <property type="evidence" value="ECO:0007669"/>
    <property type="project" value="InterPro"/>
</dbReference>
<evidence type="ECO:0000259" key="15">
    <source>
        <dbReference type="PROSITE" id="PS50918"/>
    </source>
</evidence>
<dbReference type="SMART" id="SM00119">
    <property type="entry name" value="HECTc"/>
    <property type="match status" value="1"/>
</dbReference>
<evidence type="ECO:0000313" key="17">
    <source>
        <dbReference type="Proteomes" id="UP000000305"/>
    </source>
</evidence>
<dbReference type="Pfam" id="PF00632">
    <property type="entry name" value="HECT"/>
    <property type="match status" value="1"/>
</dbReference>
<proteinExistence type="inferred from homology"/>
<evidence type="ECO:0000259" key="14">
    <source>
        <dbReference type="PROSITE" id="PS50237"/>
    </source>
</evidence>
<dbReference type="EC" id="2.3.2.26" evidence="12"/>
<dbReference type="GO" id="GO:0006281">
    <property type="term" value="P:DNA repair"/>
    <property type="evidence" value="ECO:0007669"/>
    <property type="project" value="UniProtKB-KW"/>
</dbReference>
<keyword evidence="9" id="KW-0234">DNA repair</keyword>
<dbReference type="GO" id="GO:0006974">
    <property type="term" value="P:DNA damage response"/>
    <property type="evidence" value="ECO:0000318"/>
    <property type="project" value="GO_Central"/>
</dbReference>
<dbReference type="SUPFAM" id="SSF117839">
    <property type="entry name" value="WWE domain"/>
    <property type="match status" value="1"/>
</dbReference>
<keyword evidence="6 12" id="KW-0808">Transferase</keyword>
<evidence type="ECO:0000256" key="5">
    <source>
        <dbReference type="ARBA" id="ARBA00022553"/>
    </source>
</evidence>
<keyword evidence="8 11" id="KW-0833">Ubl conjugation pathway</keyword>
<dbReference type="PROSITE" id="PS50918">
    <property type="entry name" value="WWE"/>
    <property type="match status" value="1"/>
</dbReference>
<dbReference type="GO" id="GO:0061630">
    <property type="term" value="F:ubiquitin protein ligase activity"/>
    <property type="evidence" value="ECO:0000318"/>
    <property type="project" value="GO_Central"/>
</dbReference>
<feature type="compositionally biased region" description="Low complexity" evidence="13">
    <location>
        <begin position="772"/>
        <end position="795"/>
    </location>
</feature>
<dbReference type="CDD" id="cd00078">
    <property type="entry name" value="HECTc"/>
    <property type="match status" value="1"/>
</dbReference>
<dbReference type="eggNOG" id="KOG0170">
    <property type="taxonomic scope" value="Eukaryota"/>
</dbReference>
<dbReference type="InterPro" id="IPR057948">
    <property type="entry name" value="TPR_TRIP12_N"/>
</dbReference>
<dbReference type="FunFam" id="3.30.2160.10:FF:000013">
    <property type="entry name" value="E3 ubiquitin-protein ligase TRIP12 isoform X1"/>
    <property type="match status" value="1"/>
</dbReference>
<dbReference type="eggNOG" id="KOG0168">
    <property type="taxonomic scope" value="Eukaryota"/>
</dbReference>
<dbReference type="Gene3D" id="3.30.2410.10">
    <property type="entry name" value="Hect, E3 ligase catalytic domain"/>
    <property type="match status" value="1"/>
</dbReference>
<dbReference type="SMART" id="SM00678">
    <property type="entry name" value="WWE"/>
    <property type="match status" value="1"/>
</dbReference>
<dbReference type="OMA" id="AEPLSQF"/>
<evidence type="ECO:0000256" key="1">
    <source>
        <dbReference type="ARBA" id="ARBA00000885"/>
    </source>
</evidence>
<feature type="domain" description="WWE" evidence="15">
    <location>
        <begin position="405"/>
        <end position="481"/>
    </location>
</feature>
<keyword evidence="10" id="KW-0539">Nucleus</keyword>
<feature type="compositionally biased region" description="Polar residues" evidence="13">
    <location>
        <begin position="733"/>
        <end position="744"/>
    </location>
</feature>
<dbReference type="Gene3D" id="1.25.10.10">
    <property type="entry name" value="Leucine-rich Repeat Variant"/>
    <property type="match status" value="1"/>
</dbReference>
<dbReference type="PANTHER" id="PTHR45670:SF13">
    <property type="entry name" value="E3 UBIQUITIN-PROTEIN LIGASE TRIP12"/>
    <property type="match status" value="1"/>
</dbReference>
<dbReference type="InterPro" id="IPR037197">
    <property type="entry name" value="WWE_dom_sf"/>
</dbReference>
<dbReference type="OrthoDB" id="271273at2759"/>
<dbReference type="GO" id="GO:0009966">
    <property type="term" value="P:regulation of signal transduction"/>
    <property type="evidence" value="ECO:0007669"/>
    <property type="project" value="UniProtKB-ARBA"/>
</dbReference>
<keyword evidence="7" id="KW-0227">DNA damage</keyword>
<dbReference type="PROSITE" id="PS50237">
    <property type="entry name" value="HECT"/>
    <property type="match status" value="1"/>
</dbReference>
<dbReference type="Proteomes" id="UP000000305">
    <property type="component" value="Unassembled WGS sequence"/>
</dbReference>
<protein>
    <recommendedName>
        <fullName evidence="12">E3 ubiquitin-protein ligase</fullName>
        <ecNumber evidence="12">2.3.2.26</ecNumber>
    </recommendedName>
</protein>
<dbReference type="InterPro" id="IPR004170">
    <property type="entry name" value="WWE_dom"/>
</dbReference>
<evidence type="ECO:0000256" key="11">
    <source>
        <dbReference type="PROSITE-ProRule" id="PRU00104"/>
    </source>
</evidence>
<dbReference type="SUPFAM" id="SSF56204">
    <property type="entry name" value="Hect, E3 ligase catalytic domain"/>
    <property type="match status" value="1"/>
</dbReference>
<keyword evidence="17" id="KW-1185">Reference proteome</keyword>
<evidence type="ECO:0000256" key="9">
    <source>
        <dbReference type="ARBA" id="ARBA00023204"/>
    </source>
</evidence>
<dbReference type="Gene3D" id="3.30.2160.10">
    <property type="entry name" value="Hect, E3 ligase catalytic domain"/>
    <property type="match status" value="1"/>
</dbReference>
<dbReference type="Pfam" id="PF02825">
    <property type="entry name" value="WWE"/>
    <property type="match status" value="1"/>
</dbReference>
<dbReference type="InterPro" id="IPR016024">
    <property type="entry name" value="ARM-type_fold"/>
</dbReference>
<dbReference type="FunFam" id="1.25.10.10:FF:000689">
    <property type="entry name" value="HECT ubiquitin protein ligase family protein KAK"/>
    <property type="match status" value="1"/>
</dbReference>
<comment type="pathway">
    <text evidence="3 12">Protein modification; protein ubiquitination.</text>
</comment>
<reference evidence="16 17" key="1">
    <citation type="journal article" date="2011" name="Science">
        <title>The ecoresponsive genome of Daphnia pulex.</title>
        <authorList>
            <person name="Colbourne J.K."/>
            <person name="Pfrender M.E."/>
            <person name="Gilbert D."/>
            <person name="Thomas W.K."/>
            <person name="Tucker A."/>
            <person name="Oakley T.H."/>
            <person name="Tokishita S."/>
            <person name="Aerts A."/>
            <person name="Arnold G.J."/>
            <person name="Basu M.K."/>
            <person name="Bauer D.J."/>
            <person name="Caceres C.E."/>
            <person name="Carmel L."/>
            <person name="Casola C."/>
            <person name="Choi J.H."/>
            <person name="Detter J.C."/>
            <person name="Dong Q."/>
            <person name="Dusheyko S."/>
            <person name="Eads B.D."/>
            <person name="Frohlich T."/>
            <person name="Geiler-Samerotte K.A."/>
            <person name="Gerlach D."/>
            <person name="Hatcher P."/>
            <person name="Jogdeo S."/>
            <person name="Krijgsveld J."/>
            <person name="Kriventseva E.V."/>
            <person name="Kultz D."/>
            <person name="Laforsch C."/>
            <person name="Lindquist E."/>
            <person name="Lopez J."/>
            <person name="Manak J.R."/>
            <person name="Muller J."/>
            <person name="Pangilinan J."/>
            <person name="Patwardhan R.P."/>
            <person name="Pitluck S."/>
            <person name="Pritham E.J."/>
            <person name="Rechtsteiner A."/>
            <person name="Rho M."/>
            <person name="Rogozin I.B."/>
            <person name="Sakarya O."/>
            <person name="Salamov A."/>
            <person name="Schaack S."/>
            <person name="Shapiro H."/>
            <person name="Shiga Y."/>
            <person name="Skalitzky C."/>
            <person name="Smith Z."/>
            <person name="Souvorov A."/>
            <person name="Sung W."/>
            <person name="Tang Z."/>
            <person name="Tsuchiya D."/>
            <person name="Tu H."/>
            <person name="Vos H."/>
            <person name="Wang M."/>
            <person name="Wolf Y.I."/>
            <person name="Yamagata H."/>
            <person name="Yamada T."/>
            <person name="Ye Y."/>
            <person name="Shaw J.R."/>
            <person name="Andrews J."/>
            <person name="Crease T.J."/>
            <person name="Tang H."/>
            <person name="Lucas S.M."/>
            <person name="Robertson H.M."/>
            <person name="Bork P."/>
            <person name="Koonin E.V."/>
            <person name="Zdobnov E.M."/>
            <person name="Grigoriev I.V."/>
            <person name="Lynch M."/>
            <person name="Boore J.L."/>
        </authorList>
    </citation>
    <scope>NUCLEOTIDE SEQUENCE [LARGE SCALE GENOMIC DNA]</scope>
</reference>
<dbReference type="STRING" id="6669.E9GIS4"/>
<gene>
    <name evidence="16" type="ORF">DAPPUDRAFT_50916</name>
</gene>
<feature type="region of interest" description="Disordered" evidence="13">
    <location>
        <begin position="710"/>
        <end position="744"/>
    </location>
</feature>
<evidence type="ECO:0000256" key="12">
    <source>
        <dbReference type="RuleBase" id="RU369009"/>
    </source>
</evidence>
<dbReference type="FunCoup" id="E9GIS4">
    <property type="interactions" value="2089"/>
</dbReference>
<feature type="region of interest" description="Disordered" evidence="13">
    <location>
        <begin position="762"/>
        <end position="801"/>
    </location>
</feature>
<keyword evidence="5" id="KW-0597">Phosphoprotein</keyword>
<evidence type="ECO:0000256" key="8">
    <source>
        <dbReference type="ARBA" id="ARBA00022786"/>
    </source>
</evidence>
<accession>E9GIS4</accession>
<dbReference type="SUPFAM" id="SSF48371">
    <property type="entry name" value="ARM repeat"/>
    <property type="match status" value="1"/>
</dbReference>
<sequence length="1714" mass="187662">MCVFVGGANVVPPDGASGLLNLPPGHAANLLLGAGGGAVGAGAGTGDSESDDSEMGRLQALLEARGLPPHLFGALAPRMQHILHRSMGSNSTISKAQQLIAAVQNNADESQQLQAAIEMCQLLVMGNEDTLAGFPVRQAVPALIHLLHMEHNFDMMNHACRALTYMMEALPRSSAVVVDAVPAFLEKLQVIQCMDVAEQSLTALEMLSRRHAKSILQARGVSACLMYLDFFGINAQRAALSITANCCQNLHTDELHFVSGSLPALASRLTQHDKKSVESICIAFSRLVDSFHNESERLQEIASTELLANLQQLLVIMPPVLSSATFIMVVRMLSIMCAHCPELAVKLLKQNIAHTLCLLLTGPSGADHEVELVARSPQELYEITSLIGELMPRLPTDGFFAVDVWLTKPSTVHYDAVQWQWRDDRGSWHAYSAIDSRMVEAAHQSGEDEISLSTMGRTYTLDFHSMQQINEETGTTRPVQRKMNNASGSSGLGGGSVGLGVKQSDSRIECLQEETELATQFIRSLFSLLYEVYSSSAGPAVRHKCLRALLRMLYYASPELLRDVLKSQSVASHLAGMLSSQDLKIVVGATQMAHILMQKLPDVFGVHFRREGVMHQVQRLVAEPAESPSSTATTPAAIPITPFQCSLGNGASGSSGTTLVASSPERIASVGASATTTTGTEAGESAVTLANSIAAVSTVASSPMKLSDVLKRKRGAKRGAVGARKSRTYAEETPNNGTPTSAISGSAAKATSFLANLNPARWGRSHHHNQASSSGSPNAACSSSSPSLLPNVPKSMSNPQLAGNREKIKTWIRDQATLFLSTYFRSGGPTSGLSVLSELTRLVQRLEAEPLLAKETLEQIRAIVADSDVSSFEILHSGLVQSLLKYLTADGIDRTDRLRLFLQEFLRVSPTSEFPTSEAATHLLALTHKLSGCVNQLEQFPVRVHDLPAPAGTSGASGGYFRSGTSALRFFNTHQLKCNLQRHPSCNNVKQWKGGTVKIDPLALVQAIEKYLVIRGYGRIRDKDLADSDDDNSEDDVDDSLATVLMNQGNSVRHKLQFLVNDHVIPYNMTVYQAIRQFSKCMDQSETDTDSETPMGHASIWVQTHTIFYRPVPDNDPCNYASPNAAKNTGAPNVLLPCGSASGTRKGKGANGKSSNKKKVDDLWIDGVAPEVNSPIVPFLTMRMPEYVTVDDPSLEVLNLLRIVHSLNRHWGFLYNLVDYKPILSNPDLINMKLTAKANRQLQDPLVIMTGNLPPWLAQIATACPFLFPFETRHLLFYATAFDRDRALQRLMDSAPELMSGGDSSERVTPRLDRRKRTVSREDILKQAEQVMQDMASSRALLEIQYENEVGTGLGPTLEFYALVSRELQRFDLELPASVAGSTTVDYVHNQYGLFPSPCSRSLKAGPLAKIRSKFRFVGKFIAKAIMDSRMLDLPFSPVFFRWLLGQERFLTGSDMVQLDPVLARTYKSLMRIVDEKKCIDQDPSLTPAQRQAAIQALNLDGCPVVDLGLDFTLPGSSTVELRKGGKDQPVTINNLEQYLKLLSHWILVEGVSRQMESLREGFESVFPLHHLSLFYPEEMDLLLCGASQSTNEGAWEVQNLLDAWKPDHGFTLESKAIRNLAEILSSYTKEEQRLFLQFVSGSPRLPVGGFKSLSPPLTVVRKTLEPNQSPDDFLPSVMTCVNYLKLPEYSSLEIMRQKLSVAVREGQHSFHLS</sequence>
<evidence type="ECO:0000256" key="13">
    <source>
        <dbReference type="SAM" id="MobiDB-lite"/>
    </source>
</evidence>
<dbReference type="GO" id="GO:0016607">
    <property type="term" value="C:nuclear speck"/>
    <property type="evidence" value="ECO:0000318"/>
    <property type="project" value="GO_Central"/>
</dbReference>
<dbReference type="GO" id="GO:0043161">
    <property type="term" value="P:proteasome-mediated ubiquitin-dependent protein catabolic process"/>
    <property type="evidence" value="ECO:0000318"/>
    <property type="project" value="GO_Central"/>
</dbReference>
<dbReference type="GO" id="GO:0000209">
    <property type="term" value="P:protein polyubiquitination"/>
    <property type="evidence" value="ECO:0000318"/>
    <property type="project" value="GO_Central"/>
</dbReference>